<organism evidence="3 4">
    <name type="scientific">Pontibacter mangrovi</name>
    <dbReference type="NCBI Taxonomy" id="2589816"/>
    <lineage>
        <taxon>Bacteria</taxon>
        <taxon>Pseudomonadati</taxon>
        <taxon>Bacteroidota</taxon>
        <taxon>Cytophagia</taxon>
        <taxon>Cytophagales</taxon>
        <taxon>Hymenobacteraceae</taxon>
        <taxon>Pontibacter</taxon>
    </lineage>
</organism>
<sequence>MKLLKLPLPVLVFLLLFSSCDGGYCLEGEGDVESRTLQLAPLSGVEVSGSTKVYIKQGSTQRVEVRGQANVLDELETKVRNGVWDIGFERCLRRHETVEVYLTLPEITEANINGSGAITLEDVFRSRRFKSSVSGSGKVLLRLATENLQVRISGSGTIRAAGVADAQEVSVSGSGKYNALDLNCREAEVSISGSGSAEVDPEELLEAEISGSGKVYYTGNPEVVSEVSGSGKVVKM</sequence>
<evidence type="ECO:0000256" key="1">
    <source>
        <dbReference type="SAM" id="SignalP"/>
    </source>
</evidence>
<accession>A0A501W3K2</accession>
<dbReference type="OrthoDB" id="1442792at2"/>
<dbReference type="PANTHER" id="PTHR39200:SF1">
    <property type="entry name" value="AUTO-TRANSPORTER ADHESIN HEAD GIN DOMAIN-CONTAINING PROTEIN-RELATED"/>
    <property type="match status" value="1"/>
</dbReference>
<comment type="caution">
    <text evidence="3">The sequence shown here is derived from an EMBL/GenBank/DDBJ whole genome shotgun (WGS) entry which is preliminary data.</text>
</comment>
<feature type="signal peptide" evidence="1">
    <location>
        <begin position="1"/>
        <end position="23"/>
    </location>
</feature>
<evidence type="ECO:0000313" key="4">
    <source>
        <dbReference type="Proteomes" id="UP000316727"/>
    </source>
</evidence>
<dbReference type="InterPro" id="IPR021255">
    <property type="entry name" value="DUF2807"/>
</dbReference>
<dbReference type="PANTHER" id="PTHR39200">
    <property type="entry name" value="HYPOTHETICAL EXPORTED PROTEIN"/>
    <property type="match status" value="1"/>
</dbReference>
<protein>
    <submittedName>
        <fullName evidence="3">DUF2807 domain-containing protein</fullName>
    </submittedName>
</protein>
<dbReference type="Pfam" id="PF10988">
    <property type="entry name" value="DUF2807"/>
    <property type="match status" value="1"/>
</dbReference>
<feature type="domain" description="Putative auto-transporter adhesin head GIN" evidence="2">
    <location>
        <begin position="43"/>
        <end position="221"/>
    </location>
</feature>
<dbReference type="RefSeq" id="WP_140621384.1">
    <property type="nucleotide sequence ID" value="NZ_VFRQ01000004.1"/>
</dbReference>
<gene>
    <name evidence="3" type="ORF">FJM65_10160</name>
</gene>
<evidence type="ECO:0000259" key="2">
    <source>
        <dbReference type="Pfam" id="PF10988"/>
    </source>
</evidence>
<keyword evidence="1" id="KW-0732">Signal</keyword>
<dbReference type="AlphaFoldDB" id="A0A501W3K2"/>
<proteinExistence type="predicted"/>
<feature type="chain" id="PRO_5021219633" evidence="1">
    <location>
        <begin position="24"/>
        <end position="236"/>
    </location>
</feature>
<evidence type="ECO:0000313" key="3">
    <source>
        <dbReference type="EMBL" id="TPE44493.1"/>
    </source>
</evidence>
<dbReference type="PROSITE" id="PS51257">
    <property type="entry name" value="PROKAR_LIPOPROTEIN"/>
    <property type="match status" value="1"/>
</dbReference>
<name>A0A501W3K2_9BACT</name>
<reference evidence="3 4" key="1">
    <citation type="submission" date="2019-06" db="EMBL/GenBank/DDBJ databases">
        <title>A novel bacterium of genus Pontibacter, isolated from marine sediment.</title>
        <authorList>
            <person name="Huang H."/>
            <person name="Mo K."/>
            <person name="Hu Y."/>
        </authorList>
    </citation>
    <scope>NUCLEOTIDE SEQUENCE [LARGE SCALE GENOMIC DNA]</scope>
    <source>
        <strain evidence="3 4">HB172049</strain>
    </source>
</reference>
<keyword evidence="4" id="KW-1185">Reference proteome</keyword>
<dbReference type="Gene3D" id="2.160.20.120">
    <property type="match status" value="1"/>
</dbReference>
<dbReference type="EMBL" id="VFRQ01000004">
    <property type="protein sequence ID" value="TPE44493.1"/>
    <property type="molecule type" value="Genomic_DNA"/>
</dbReference>
<dbReference type="Proteomes" id="UP000316727">
    <property type="component" value="Unassembled WGS sequence"/>
</dbReference>